<keyword evidence="2" id="KW-1185">Reference proteome</keyword>
<evidence type="ECO:0000313" key="2">
    <source>
        <dbReference type="Proteomes" id="UP000658514"/>
    </source>
</evidence>
<dbReference type="EMBL" id="JACJQH010000010">
    <property type="protein sequence ID" value="MBD2195434.1"/>
    <property type="molecule type" value="Genomic_DNA"/>
</dbReference>
<organism evidence="1 2">
    <name type="scientific">Calothrix parietina FACHB-288</name>
    <dbReference type="NCBI Taxonomy" id="2692896"/>
    <lineage>
        <taxon>Bacteria</taxon>
        <taxon>Bacillati</taxon>
        <taxon>Cyanobacteriota</taxon>
        <taxon>Cyanophyceae</taxon>
        <taxon>Nostocales</taxon>
        <taxon>Calotrichaceae</taxon>
        <taxon>Calothrix</taxon>
    </lineage>
</organism>
<name>A0ABR8A6E2_9CYAN</name>
<dbReference type="RefSeq" id="WP_190538460.1">
    <property type="nucleotide sequence ID" value="NZ_CAWPNO010000002.1"/>
</dbReference>
<sequence>MKKNFAWLHKIEVSKESTFHCVGNILGTRIFIKGINNHLEISENTNILNYDIVIKGSDNCLKFDNDSGANGNHVSLTMWKDED</sequence>
<comment type="caution">
    <text evidence="1">The sequence shown here is derived from an EMBL/GenBank/DDBJ whole genome shotgun (WGS) entry which is preliminary data.</text>
</comment>
<gene>
    <name evidence="1" type="ORF">H6G24_08025</name>
</gene>
<accession>A0ABR8A6E2</accession>
<dbReference type="Proteomes" id="UP000658514">
    <property type="component" value="Unassembled WGS sequence"/>
</dbReference>
<proteinExistence type="predicted"/>
<protein>
    <submittedName>
        <fullName evidence="1">Uncharacterized protein</fullName>
    </submittedName>
</protein>
<reference evidence="1 2" key="1">
    <citation type="journal article" date="2020" name="ISME J.">
        <title>Comparative genomics reveals insights into cyanobacterial evolution and habitat adaptation.</title>
        <authorList>
            <person name="Chen M.Y."/>
            <person name="Teng W.K."/>
            <person name="Zhao L."/>
            <person name="Hu C.X."/>
            <person name="Zhou Y.K."/>
            <person name="Han B.P."/>
            <person name="Song L.R."/>
            <person name="Shu W.S."/>
        </authorList>
    </citation>
    <scope>NUCLEOTIDE SEQUENCE [LARGE SCALE GENOMIC DNA]</scope>
    <source>
        <strain evidence="1 2">FACHB-288</strain>
    </source>
</reference>
<evidence type="ECO:0000313" key="1">
    <source>
        <dbReference type="EMBL" id="MBD2195434.1"/>
    </source>
</evidence>